<reference evidence="1 2" key="1">
    <citation type="journal article" date="2021" name="Int. J. Syst. Evol. Microbiol.">
        <title>Amazonocrinis nigriterrae gen. nov., sp. nov., Atlanticothrix silvestris gen. nov., sp. nov. and Dendronalium phyllosphericum gen. nov., sp. nov., nostocacean cyanobacteria from Brazilian environments.</title>
        <authorList>
            <person name="Alvarenga D.O."/>
            <person name="Andreote A.P.D."/>
            <person name="Branco L.H.Z."/>
            <person name="Delbaje E."/>
            <person name="Cruz R.B."/>
            <person name="Varani A.M."/>
            <person name="Fiore M.F."/>
        </authorList>
    </citation>
    <scope>NUCLEOTIDE SEQUENCE [LARGE SCALE GENOMIC DNA]</scope>
    <source>
        <strain evidence="1 2">CENA357</strain>
    </source>
</reference>
<dbReference type="AlphaFoldDB" id="A0A8J7H5Y3"/>
<proteinExistence type="predicted"/>
<organism evidence="1 2">
    <name type="scientific">Atlanticothrix silvestris CENA357</name>
    <dbReference type="NCBI Taxonomy" id="1725252"/>
    <lineage>
        <taxon>Bacteria</taxon>
        <taxon>Bacillati</taxon>
        <taxon>Cyanobacteriota</taxon>
        <taxon>Cyanophyceae</taxon>
        <taxon>Nostocales</taxon>
        <taxon>Nodulariaceae</taxon>
        <taxon>Atlanticothrix</taxon>
        <taxon>Atlanticothrix silvestris</taxon>
    </lineage>
</organism>
<dbReference type="EMBL" id="JAECZB010000001">
    <property type="protein sequence ID" value="MBH8550936.1"/>
    <property type="molecule type" value="Genomic_DNA"/>
</dbReference>
<sequence>MNLTVKTYPCKTAPKSTYDVLIENQSDGTVKATLLGLPNCEGYYTLTTSNIPNVLPSSLTYN</sequence>
<evidence type="ECO:0000313" key="1">
    <source>
        <dbReference type="EMBL" id="MBH8550936.1"/>
    </source>
</evidence>
<evidence type="ECO:0000313" key="2">
    <source>
        <dbReference type="Proteomes" id="UP000599391"/>
    </source>
</evidence>
<dbReference type="Proteomes" id="UP000599391">
    <property type="component" value="Unassembled WGS sequence"/>
</dbReference>
<accession>A0A8J7H5Y3</accession>
<gene>
    <name evidence="1" type="ORF">I8751_00710</name>
</gene>
<dbReference type="RefSeq" id="WP_214437362.1">
    <property type="nucleotide sequence ID" value="NZ_JAECZB010000001.1"/>
</dbReference>
<protein>
    <submittedName>
        <fullName evidence="1">Uncharacterized protein</fullName>
    </submittedName>
</protein>
<comment type="caution">
    <text evidence="1">The sequence shown here is derived from an EMBL/GenBank/DDBJ whole genome shotgun (WGS) entry which is preliminary data.</text>
</comment>
<keyword evidence="2" id="KW-1185">Reference proteome</keyword>
<name>A0A8J7H5Y3_9CYAN</name>